<accession>X0TXW7</accession>
<dbReference type="Gene3D" id="3.30.460.80">
    <property type="entry name" value="NADH:ubiquinone oxidoreductase, 30kDa subunit"/>
    <property type="match status" value="1"/>
</dbReference>
<gene>
    <name evidence="4" type="ORF">S01H1_16343</name>
</gene>
<dbReference type="GO" id="GO:0008137">
    <property type="term" value="F:NADH dehydrogenase (ubiquinone) activity"/>
    <property type="evidence" value="ECO:0007669"/>
    <property type="project" value="InterPro"/>
</dbReference>
<reference evidence="4" key="1">
    <citation type="journal article" date="2014" name="Front. Microbiol.">
        <title>High frequency of phylogenetically diverse reductive dehalogenase-homologous genes in deep subseafloor sedimentary metagenomes.</title>
        <authorList>
            <person name="Kawai M."/>
            <person name="Futagami T."/>
            <person name="Toyoda A."/>
            <person name="Takaki Y."/>
            <person name="Nishi S."/>
            <person name="Hori S."/>
            <person name="Arai W."/>
            <person name="Tsubouchi T."/>
            <person name="Morono Y."/>
            <person name="Uchiyama I."/>
            <person name="Ito T."/>
            <person name="Fujiyama A."/>
            <person name="Inagaki F."/>
            <person name="Takami H."/>
        </authorList>
    </citation>
    <scope>NUCLEOTIDE SEQUENCE</scope>
    <source>
        <strain evidence="4">Expedition CK06-06</strain>
    </source>
</reference>
<comment type="similarity">
    <text evidence="1">Belongs to the complex I 30 kDa subunit family.</text>
</comment>
<dbReference type="PANTHER" id="PTHR10884">
    <property type="entry name" value="NADH DEHYDROGENASE UBIQUINONE IRON-SULFUR PROTEIN 3"/>
    <property type="match status" value="1"/>
</dbReference>
<feature type="domain" description="NADH:ubiquinone oxidoreductase 30kDa subunit" evidence="3">
    <location>
        <begin position="31"/>
        <end position="148"/>
    </location>
</feature>
<dbReference type="InterPro" id="IPR001268">
    <property type="entry name" value="NADH_UbQ_OxRdtase_30kDa_su"/>
</dbReference>
<evidence type="ECO:0000259" key="3">
    <source>
        <dbReference type="Pfam" id="PF00329"/>
    </source>
</evidence>
<dbReference type="AlphaFoldDB" id="X0TXW7"/>
<dbReference type="InterPro" id="IPR020396">
    <property type="entry name" value="NADH_UbQ_OxRdtase_CS"/>
</dbReference>
<dbReference type="PROSITE" id="PS00542">
    <property type="entry name" value="COMPLEX1_30K"/>
    <property type="match status" value="1"/>
</dbReference>
<comment type="caution">
    <text evidence="4">The sequence shown here is derived from an EMBL/GenBank/DDBJ whole genome shotgun (WGS) entry which is preliminary data.</text>
</comment>
<dbReference type="PANTHER" id="PTHR10884:SF14">
    <property type="entry name" value="NADH DEHYDROGENASE [UBIQUINONE] IRON-SULFUR PROTEIN 3, MITOCHONDRIAL"/>
    <property type="match status" value="1"/>
</dbReference>
<dbReference type="GO" id="GO:0016651">
    <property type="term" value="F:oxidoreductase activity, acting on NAD(P)H"/>
    <property type="evidence" value="ECO:0007669"/>
    <property type="project" value="InterPro"/>
</dbReference>
<organism evidence="4">
    <name type="scientific">marine sediment metagenome</name>
    <dbReference type="NCBI Taxonomy" id="412755"/>
    <lineage>
        <taxon>unclassified sequences</taxon>
        <taxon>metagenomes</taxon>
        <taxon>ecological metagenomes</taxon>
    </lineage>
</organism>
<evidence type="ECO:0000256" key="2">
    <source>
        <dbReference type="ARBA" id="ARBA00022448"/>
    </source>
</evidence>
<dbReference type="InterPro" id="IPR037232">
    <property type="entry name" value="NADH_quin_OxRdtase_su_C/D-like"/>
</dbReference>
<dbReference type="SUPFAM" id="SSF143243">
    <property type="entry name" value="Nqo5-like"/>
    <property type="match status" value="1"/>
</dbReference>
<protein>
    <recommendedName>
        <fullName evidence="3">NADH:ubiquinone oxidoreductase 30kDa subunit domain-containing protein</fullName>
    </recommendedName>
</protein>
<dbReference type="Pfam" id="PF00329">
    <property type="entry name" value="Complex1_30kDa"/>
    <property type="match status" value="1"/>
</dbReference>
<sequence length="158" mass="18784">MTRKEVVASIKEKFGKRIKRFYDKSVKRIYIDIDRKDLVEFVRFIFKDLCARFNTATAADHPDDIEIMYHFNFDKLALIVTLRTYAPKKKCEIESLLPIMSGAEWIEREMHELFGIEFKNHPNMRPLLLPDDWPKDKYPLRKECKLNTKSDSKGNNEP</sequence>
<name>X0TXW7_9ZZZZ</name>
<evidence type="ECO:0000313" key="4">
    <source>
        <dbReference type="EMBL" id="GAF80980.1"/>
    </source>
</evidence>
<proteinExistence type="inferred from homology"/>
<keyword evidence="2" id="KW-0813">Transport</keyword>
<evidence type="ECO:0000256" key="1">
    <source>
        <dbReference type="ARBA" id="ARBA00007569"/>
    </source>
</evidence>
<dbReference type="EMBL" id="BARS01008588">
    <property type="protein sequence ID" value="GAF80980.1"/>
    <property type="molecule type" value="Genomic_DNA"/>
</dbReference>